<dbReference type="SUPFAM" id="SSF51445">
    <property type="entry name" value="(Trans)glycosidases"/>
    <property type="match status" value="1"/>
</dbReference>
<evidence type="ECO:0000256" key="3">
    <source>
        <dbReference type="ARBA" id="ARBA00012755"/>
    </source>
</evidence>
<dbReference type="Gene3D" id="2.60.40.1180">
    <property type="entry name" value="Golgi alpha-mannosidase II"/>
    <property type="match status" value="1"/>
</dbReference>
<dbReference type="Gene3D" id="3.20.20.70">
    <property type="entry name" value="Aldolase class I"/>
    <property type="match status" value="1"/>
</dbReference>
<keyword evidence="9" id="KW-1185">Reference proteome</keyword>
<evidence type="ECO:0000256" key="1">
    <source>
        <dbReference type="ARBA" id="ARBA00001255"/>
    </source>
</evidence>
<dbReference type="Pfam" id="PF02065">
    <property type="entry name" value="Melibiase"/>
    <property type="match status" value="1"/>
</dbReference>
<dbReference type="CDD" id="cd14791">
    <property type="entry name" value="GH36"/>
    <property type="match status" value="1"/>
</dbReference>
<dbReference type="InterPro" id="IPR031705">
    <property type="entry name" value="Glyco_hydro_36_C"/>
</dbReference>
<accession>A0ABW5PFM9</accession>
<dbReference type="InterPro" id="IPR002241">
    <property type="entry name" value="Glyco_hydro_27"/>
</dbReference>
<dbReference type="RefSeq" id="WP_377604838.1">
    <property type="nucleotide sequence ID" value="NZ_JBHUME010000011.1"/>
</dbReference>
<feature type="domain" description="Glycosyl hydrolase family 36 C-terminal" evidence="6">
    <location>
        <begin position="584"/>
        <end position="652"/>
    </location>
</feature>
<dbReference type="PANTHER" id="PTHR11452">
    <property type="entry name" value="ALPHA-GALACTOSIDASE/ALPHA-N-ACETYLGALACTOSAMINIDASE"/>
    <property type="match status" value="1"/>
</dbReference>
<gene>
    <name evidence="8" type="ORF">ACFSUF_17545</name>
</gene>
<dbReference type="InterPro" id="IPR013785">
    <property type="entry name" value="Aldolase_TIM"/>
</dbReference>
<dbReference type="EMBL" id="JBHUME010000011">
    <property type="protein sequence ID" value="MFD2614216.1"/>
    <property type="molecule type" value="Genomic_DNA"/>
</dbReference>
<evidence type="ECO:0000313" key="9">
    <source>
        <dbReference type="Proteomes" id="UP001597541"/>
    </source>
</evidence>
<sequence>MGEGAGYVHQMNGFAVVANDRRYSEAEGLQRVEERAVTRPDGALEIKTVFAAGVRQIRVERYTVHYPGSAVVEQWLEIVNGSEGELKLTRIDTVQGTLAPGAYTLDYFMNHANGTEFIPVTCPLEGTKVLDCTAGRSSRLMHPWLTLRGAEGGVFACSVAWSGNWILRLEPEAGSLYRLSGGLHDWEFFKVLQPGGRMESVHILYAEMAEGGLNEISIEFGRWGKQFWYPSNAITEAVPAAWNHWWPYEDSAINEDVFKSNVDAAAELGLEICTLDAGWFGEPNPECNDHLGWSENVDWYLKRGDWHKINTIRFPSGIADLSEYVHSKGMKFGIWCEIEALGVKADLAALHPEYAALRDGEQLGYVCFGNPEARQWAFETLQHLIVDYKADWLKLDFNLDPKCGCNRTDHGHGDGDGLYEHYMGYYQVLTRIRELYPEVYLENCSSGGLRIDLGLAKHTHGAFLSDPDFTRHHLQLFWGASMMLHPSACYHFTWSQTIVHYDSNVDKDPIKPDMPLHKFDYMIRANMLNSFACSYRLPELPDWAQRRLGYHIGLYKSMLRKFVGEGDMHRLTGPTLRDGTGEQWNAYFYVMKERNEAVLFIFRLDGGDDERRTFRLQGLNETSVYELMYEDGGEYGKATGLALMEEGLSFELEPEASQIVYVRRMR</sequence>
<organism evidence="8 9">
    <name type="scientific">Paenibacillus gansuensis</name>
    <dbReference type="NCBI Taxonomy" id="306542"/>
    <lineage>
        <taxon>Bacteria</taxon>
        <taxon>Bacillati</taxon>
        <taxon>Bacillota</taxon>
        <taxon>Bacilli</taxon>
        <taxon>Bacillales</taxon>
        <taxon>Paenibacillaceae</taxon>
        <taxon>Paenibacillus</taxon>
    </lineage>
</organism>
<comment type="catalytic activity">
    <reaction evidence="1">
        <text>Hydrolysis of terminal, non-reducing alpha-D-galactose residues in alpha-D-galactosides, including galactose oligosaccharides, galactomannans and galactolipids.</text>
        <dbReference type="EC" id="3.2.1.22"/>
    </reaction>
</comment>
<proteinExistence type="inferred from homology"/>
<keyword evidence="5 8" id="KW-0326">Glycosidase</keyword>
<dbReference type="InterPro" id="IPR002252">
    <property type="entry name" value="Glyco_hydro_36"/>
</dbReference>
<dbReference type="InterPro" id="IPR031704">
    <property type="entry name" value="Glyco_hydro_36_N"/>
</dbReference>
<dbReference type="Pfam" id="PF16874">
    <property type="entry name" value="Glyco_hydro_36C"/>
    <property type="match status" value="1"/>
</dbReference>
<dbReference type="InterPro" id="IPR038417">
    <property type="entry name" value="Alpga-gal_N_sf"/>
</dbReference>
<evidence type="ECO:0000259" key="6">
    <source>
        <dbReference type="Pfam" id="PF16874"/>
    </source>
</evidence>
<evidence type="ECO:0000313" key="8">
    <source>
        <dbReference type="EMBL" id="MFD2614216.1"/>
    </source>
</evidence>
<dbReference type="Pfam" id="PF16875">
    <property type="entry name" value="Glyco_hydro_36N"/>
    <property type="match status" value="1"/>
</dbReference>
<evidence type="ECO:0000256" key="5">
    <source>
        <dbReference type="ARBA" id="ARBA00023295"/>
    </source>
</evidence>
<dbReference type="GO" id="GO:0004557">
    <property type="term" value="F:alpha-galactosidase activity"/>
    <property type="evidence" value="ECO:0007669"/>
    <property type="project" value="UniProtKB-EC"/>
</dbReference>
<dbReference type="PRINTS" id="PR00743">
    <property type="entry name" value="GLHYDRLASE36"/>
</dbReference>
<dbReference type="InterPro" id="IPR013780">
    <property type="entry name" value="Glyco_hydro_b"/>
</dbReference>
<evidence type="ECO:0000256" key="4">
    <source>
        <dbReference type="ARBA" id="ARBA00022801"/>
    </source>
</evidence>
<name>A0ABW5PFM9_9BACL</name>
<dbReference type="PANTHER" id="PTHR11452:SF33">
    <property type="entry name" value="ALPHA-GALACTOSIDASE 2"/>
    <property type="match status" value="1"/>
</dbReference>
<evidence type="ECO:0000256" key="2">
    <source>
        <dbReference type="ARBA" id="ARBA00009743"/>
    </source>
</evidence>
<keyword evidence="4 8" id="KW-0378">Hydrolase</keyword>
<comment type="similarity">
    <text evidence="2">Belongs to the glycosyl hydrolase 27 family.</text>
</comment>
<protein>
    <recommendedName>
        <fullName evidence="3">alpha-galactosidase</fullName>
        <ecNumber evidence="3">3.2.1.22</ecNumber>
    </recommendedName>
</protein>
<dbReference type="Gene3D" id="2.70.98.60">
    <property type="entry name" value="alpha-galactosidase from lactobacil brevis"/>
    <property type="match status" value="1"/>
</dbReference>
<dbReference type="InterPro" id="IPR017853">
    <property type="entry name" value="GH"/>
</dbReference>
<reference evidence="9" key="1">
    <citation type="journal article" date="2019" name="Int. J. Syst. Evol. Microbiol.">
        <title>The Global Catalogue of Microorganisms (GCM) 10K type strain sequencing project: providing services to taxonomists for standard genome sequencing and annotation.</title>
        <authorList>
            <consortium name="The Broad Institute Genomics Platform"/>
            <consortium name="The Broad Institute Genome Sequencing Center for Infectious Disease"/>
            <person name="Wu L."/>
            <person name="Ma J."/>
        </authorList>
    </citation>
    <scope>NUCLEOTIDE SEQUENCE [LARGE SCALE GENOMIC DNA]</scope>
    <source>
        <strain evidence="9">KCTC 3950</strain>
    </source>
</reference>
<feature type="domain" description="Glycosyl hydrolase family 36 N-terminal" evidence="7">
    <location>
        <begin position="47"/>
        <end position="188"/>
    </location>
</feature>
<dbReference type="EC" id="3.2.1.22" evidence="3"/>
<dbReference type="PIRSF" id="PIRSF005536">
    <property type="entry name" value="Agal"/>
    <property type="match status" value="1"/>
</dbReference>
<evidence type="ECO:0000259" key="7">
    <source>
        <dbReference type="Pfam" id="PF16875"/>
    </source>
</evidence>
<dbReference type="Proteomes" id="UP001597541">
    <property type="component" value="Unassembled WGS sequence"/>
</dbReference>
<comment type="caution">
    <text evidence="8">The sequence shown here is derived from an EMBL/GenBank/DDBJ whole genome shotgun (WGS) entry which is preliminary data.</text>
</comment>